<dbReference type="Proteomes" id="UP000201566">
    <property type="component" value="Segment"/>
</dbReference>
<sequence>MARQRCTVSRRAKQRVLAVAAVLVAILAAVATVAAILTLHREFVRGAPHVPVVPVYAYPFRTGDLVLTSGHVGRGRWMPPLHASTAIKMVARSHFNHVAIAFVDPATRRPLFWEMNGAGPALSSLGAIMDPRRGHDVFVRALSRPVDDDAFARIVSAQSGDRYNFGFALDVVRGRWMRRPAREPIRRAATACARTCPHAIAEVYAWLRVLDYGGGRGVDPAALVPADFAADPIDPDVLPLAEGFALGPIVRLL</sequence>
<dbReference type="KEGG" id="vg:16513042"/>
<dbReference type="Gene3D" id="3.90.1720.10">
    <property type="entry name" value="endopeptidase domain like (from Nostoc punctiforme)"/>
    <property type="match status" value="1"/>
</dbReference>
<gene>
    <name evidence="1" type="ORF">pdul_cds_755</name>
</gene>
<dbReference type="RefSeq" id="YP_008319607.1">
    <property type="nucleotide sequence ID" value="NC_021858.1"/>
</dbReference>
<dbReference type="InterPro" id="IPR038765">
    <property type="entry name" value="Papain-like_cys_pep_sf"/>
</dbReference>
<accession>S4VRF0</accession>
<evidence type="ECO:0000313" key="2">
    <source>
        <dbReference type="Proteomes" id="UP000201566"/>
    </source>
</evidence>
<proteinExistence type="predicted"/>
<name>S4VRF0_9VIRU</name>
<reference evidence="1 2" key="1">
    <citation type="journal article" date="2013" name="Science">
        <title>Pandoraviruses: amoeba viruses with genomes up to 2.5 Mb reaching that of parasitic eukaryotes.</title>
        <authorList>
            <person name="Philippe N."/>
            <person name="Legendre M."/>
            <person name="Doutre G."/>
            <person name="Coute Y."/>
            <person name="Poirot O."/>
            <person name="Lescot M."/>
            <person name="Arslan D."/>
            <person name="Seltzer V."/>
            <person name="Bertaux L."/>
            <person name="Bruley C."/>
            <person name="Garin J."/>
            <person name="Claverie J.M."/>
            <person name="Abergel C."/>
        </authorList>
    </citation>
    <scope>NUCLEOTIDE SEQUENCE [LARGE SCALE GENOMIC DNA]</scope>
    <source>
        <strain evidence="1">Melbourne</strain>
    </source>
</reference>
<organism evidence="1 2">
    <name type="scientific">Pandoravirus dulcis</name>
    <dbReference type="NCBI Taxonomy" id="1349409"/>
    <lineage>
        <taxon>Viruses</taxon>
        <taxon>Pandoravirus</taxon>
    </lineage>
</organism>
<protein>
    <submittedName>
        <fullName evidence="1">Endopeptidase incomplete domain containing protein</fullName>
    </submittedName>
</protein>
<evidence type="ECO:0000313" key="1">
    <source>
        <dbReference type="EMBL" id="AGO82938.1"/>
    </source>
</evidence>
<dbReference type="GeneID" id="16513042"/>
<dbReference type="EMBL" id="KC977570">
    <property type="protein sequence ID" value="AGO82938.1"/>
    <property type="molecule type" value="Genomic_DNA"/>
</dbReference>
<dbReference type="SUPFAM" id="SSF54001">
    <property type="entry name" value="Cysteine proteinases"/>
    <property type="match status" value="1"/>
</dbReference>